<evidence type="ECO:0000256" key="1">
    <source>
        <dbReference type="ARBA" id="ARBA00022801"/>
    </source>
</evidence>
<evidence type="ECO:0000256" key="2">
    <source>
        <dbReference type="ARBA" id="ARBA00048267"/>
    </source>
</evidence>
<keyword evidence="3" id="KW-0963">Cytoplasm</keyword>
<dbReference type="HAMAP" id="MF_00099">
    <property type="entry name" value="CheB_chemtxs"/>
    <property type="match status" value="1"/>
</dbReference>
<dbReference type="Gene3D" id="3.40.50.180">
    <property type="entry name" value="Methylesterase CheB, C-terminal domain"/>
    <property type="match status" value="1"/>
</dbReference>
<dbReference type="Proteomes" id="UP000037558">
    <property type="component" value="Unassembled WGS sequence"/>
</dbReference>
<dbReference type="PIRSF" id="PIRSF000876">
    <property type="entry name" value="RR_chemtxs_CheB"/>
    <property type="match status" value="1"/>
</dbReference>
<dbReference type="CDD" id="cd16432">
    <property type="entry name" value="CheB_Rec"/>
    <property type="match status" value="1"/>
</dbReference>
<dbReference type="OrthoDB" id="9793421at2"/>
<comment type="similarity">
    <text evidence="3">Belongs to the CheB family.</text>
</comment>
<dbReference type="STRING" id="284581.AMD01_12310"/>
<evidence type="ECO:0000256" key="4">
    <source>
        <dbReference type="PROSITE-ProRule" id="PRU00050"/>
    </source>
</evidence>
<keyword evidence="3 4" id="KW-0145">Chemotaxis</keyword>
<dbReference type="AlphaFoldDB" id="A0A0M0L7Q4"/>
<dbReference type="SMART" id="SM00448">
    <property type="entry name" value="REC"/>
    <property type="match status" value="1"/>
</dbReference>
<comment type="function">
    <text evidence="3">Involved in chemotaxis. Part of a chemotaxis signal transduction system that modulates chemotaxis in response to various stimuli. Catalyzes the demethylation of specific methylglutamate residues introduced into the chemoreceptors (methyl-accepting chemotaxis proteins or MCP) by CheR. Also mediates the irreversible deamidation of specific glutamine residues to glutamic acid.</text>
</comment>
<dbReference type="Gene3D" id="3.40.50.2300">
    <property type="match status" value="1"/>
</dbReference>
<dbReference type="SUPFAM" id="SSF52172">
    <property type="entry name" value="CheY-like"/>
    <property type="match status" value="1"/>
</dbReference>
<reference evidence="9" key="1">
    <citation type="submission" date="2015-08" db="EMBL/GenBank/DDBJ databases">
        <title>Fjat-14210 dsm16467.</title>
        <authorList>
            <person name="Liu B."/>
            <person name="Wang J."/>
            <person name="Zhu Y."/>
            <person name="Liu G."/>
            <person name="Chen Q."/>
            <person name="Chen Z."/>
            <person name="Lan J."/>
            <person name="Che J."/>
            <person name="Ge C."/>
            <person name="Shi H."/>
            <person name="Pan Z."/>
            <person name="Liu X."/>
        </authorList>
    </citation>
    <scope>NUCLEOTIDE SEQUENCE [LARGE SCALE GENOMIC DNA]</scope>
    <source>
        <strain evidence="9">DSM 16467</strain>
    </source>
</reference>
<proteinExistence type="inferred from homology"/>
<dbReference type="PROSITE" id="PS50122">
    <property type="entry name" value="CHEB"/>
    <property type="match status" value="1"/>
</dbReference>
<keyword evidence="3 5" id="KW-0597">Phosphoprotein</keyword>
<comment type="catalytic activity">
    <reaction evidence="3">
        <text>L-glutaminyl-[protein] + H2O = L-glutamyl-[protein] + NH4(+)</text>
        <dbReference type="Rhea" id="RHEA:16441"/>
        <dbReference type="Rhea" id="RHEA-COMP:10207"/>
        <dbReference type="Rhea" id="RHEA-COMP:10208"/>
        <dbReference type="ChEBI" id="CHEBI:15377"/>
        <dbReference type="ChEBI" id="CHEBI:28938"/>
        <dbReference type="ChEBI" id="CHEBI:29973"/>
        <dbReference type="ChEBI" id="CHEBI:30011"/>
        <dbReference type="EC" id="3.5.1.44"/>
    </reaction>
</comment>
<feature type="modified residue" description="4-aspartylphosphate" evidence="3 5">
    <location>
        <position position="56"/>
    </location>
</feature>
<protein>
    <recommendedName>
        <fullName evidence="3">Protein-glutamate methylesterase/protein-glutamine glutaminase</fullName>
        <ecNumber evidence="3">3.1.1.61</ecNumber>
        <ecNumber evidence="3">3.5.1.44</ecNumber>
    </recommendedName>
</protein>
<comment type="caution">
    <text evidence="8">The sequence shown here is derived from an EMBL/GenBank/DDBJ whole genome shotgun (WGS) entry which is preliminary data.</text>
</comment>
<dbReference type="SUPFAM" id="SSF52738">
    <property type="entry name" value="Methylesterase CheB, C-terminal domain"/>
    <property type="match status" value="1"/>
</dbReference>
<evidence type="ECO:0000256" key="5">
    <source>
        <dbReference type="PROSITE-ProRule" id="PRU00169"/>
    </source>
</evidence>
<name>A0A0M0L7Q4_9BACI</name>
<dbReference type="NCBIfam" id="NF001965">
    <property type="entry name" value="PRK00742.1"/>
    <property type="match status" value="1"/>
</dbReference>
<evidence type="ECO:0000313" key="9">
    <source>
        <dbReference type="Proteomes" id="UP000037558"/>
    </source>
</evidence>
<dbReference type="InterPro" id="IPR008248">
    <property type="entry name" value="CheB-like"/>
</dbReference>
<gene>
    <name evidence="3" type="primary">cheB</name>
    <name evidence="8" type="ORF">AMD01_12310</name>
</gene>
<dbReference type="InterPro" id="IPR001789">
    <property type="entry name" value="Sig_transdc_resp-reg_receiver"/>
</dbReference>
<dbReference type="GO" id="GO:0008984">
    <property type="term" value="F:protein-glutamate methylesterase activity"/>
    <property type="evidence" value="ECO:0007669"/>
    <property type="project" value="UniProtKB-UniRule"/>
</dbReference>
<comment type="subcellular location">
    <subcellularLocation>
        <location evidence="3">Cytoplasm</location>
    </subcellularLocation>
</comment>
<dbReference type="EC" id="3.5.1.44" evidence="3"/>
<comment type="domain">
    <text evidence="3">Contains a C-terminal catalytic domain, and an N-terminal region which modulates catalytic activity.</text>
</comment>
<evidence type="ECO:0000259" key="7">
    <source>
        <dbReference type="PROSITE" id="PS50122"/>
    </source>
</evidence>
<dbReference type="InterPro" id="IPR000673">
    <property type="entry name" value="Sig_transdc_resp-reg_Me-estase"/>
</dbReference>
<dbReference type="PANTHER" id="PTHR42872:SF3">
    <property type="entry name" value="PROTEIN-GLUTAMATE METHYLESTERASE_PROTEIN-GLUTAMINE GLUTAMINASE 1"/>
    <property type="match status" value="1"/>
</dbReference>
<dbReference type="InterPro" id="IPR011006">
    <property type="entry name" value="CheY-like_superfamily"/>
</dbReference>
<comment type="PTM">
    <text evidence="3">Phosphorylated by CheA. Phosphorylation of the N-terminal regulatory domain activates the methylesterase activity.</text>
</comment>
<dbReference type="EMBL" id="LILC01000013">
    <property type="protein sequence ID" value="KOO46698.1"/>
    <property type="molecule type" value="Genomic_DNA"/>
</dbReference>
<feature type="domain" description="CheB-type methylesterase" evidence="7">
    <location>
        <begin position="169"/>
        <end position="360"/>
    </location>
</feature>
<evidence type="ECO:0000256" key="3">
    <source>
        <dbReference type="HAMAP-Rule" id="MF_00099"/>
    </source>
</evidence>
<feature type="domain" description="Response regulatory" evidence="6">
    <location>
        <begin position="5"/>
        <end position="122"/>
    </location>
</feature>
<dbReference type="PROSITE" id="PS50110">
    <property type="entry name" value="RESPONSE_REGULATORY"/>
    <property type="match status" value="1"/>
</dbReference>
<keyword evidence="9" id="KW-1185">Reference proteome</keyword>
<sequence>MKKIRVLIVDDSAFMRKLVTDFLSEDERIEVVGTARNGEDGLKKVASLHPDVVTLDVEMPVMNGLQMLETLMKHSPVPVIMLSSTTYEGAYNTIVAMQYGAIEFIAKPSGSISLDLHKIKEELISKVILASRANIISMKQTIDRTHKQDSEKTEINSKIELSKELKKSTISLKPIVCIGSSTGGPRALQEVLTKLPQHFQAPIVIVQHMPAGFTKSLANRLDSLCQIHVKEAENGEILKPGVAYIAPGGFHTTVKKMGTTLAITTDETPPLRGHRPAVDVLFETVSLIQGYQKLAVILTGMGSDGTEGMKKLKQTGHTKVIAESEKTSVVYGMPKAAVATNLVDEIKDLHDIGEAIVHTVVQWNRGGN</sequence>
<dbReference type="GO" id="GO:0005737">
    <property type="term" value="C:cytoplasm"/>
    <property type="evidence" value="ECO:0007669"/>
    <property type="project" value="UniProtKB-SubCell"/>
</dbReference>
<dbReference type="Pfam" id="PF01339">
    <property type="entry name" value="CheB_methylest"/>
    <property type="match status" value="1"/>
</dbReference>
<dbReference type="Pfam" id="PF00072">
    <property type="entry name" value="Response_reg"/>
    <property type="match status" value="1"/>
</dbReference>
<dbReference type="GO" id="GO:0006935">
    <property type="term" value="P:chemotaxis"/>
    <property type="evidence" value="ECO:0007669"/>
    <property type="project" value="UniProtKB-UniRule"/>
</dbReference>
<dbReference type="PATRIC" id="fig|284581.3.peg.2583"/>
<dbReference type="InterPro" id="IPR035909">
    <property type="entry name" value="CheB_C"/>
</dbReference>
<dbReference type="RefSeq" id="WP_053401778.1">
    <property type="nucleotide sequence ID" value="NZ_LILC01000013.1"/>
</dbReference>
<dbReference type="CDD" id="cd17541">
    <property type="entry name" value="REC_CheB-like"/>
    <property type="match status" value="1"/>
</dbReference>
<keyword evidence="1 3" id="KW-0378">Hydrolase</keyword>
<accession>A0A0M0L7Q4</accession>
<dbReference type="EC" id="3.1.1.61" evidence="3"/>
<dbReference type="GO" id="GO:0050568">
    <property type="term" value="F:protein-glutamine glutaminase activity"/>
    <property type="evidence" value="ECO:0007669"/>
    <property type="project" value="UniProtKB-UniRule"/>
</dbReference>
<evidence type="ECO:0000259" key="6">
    <source>
        <dbReference type="PROSITE" id="PS50110"/>
    </source>
</evidence>
<feature type="active site" evidence="3 4">
    <location>
        <position position="208"/>
    </location>
</feature>
<comment type="catalytic activity">
    <reaction evidence="2 3">
        <text>[protein]-L-glutamate 5-O-methyl ester + H2O = L-glutamyl-[protein] + methanol + H(+)</text>
        <dbReference type="Rhea" id="RHEA:23236"/>
        <dbReference type="Rhea" id="RHEA-COMP:10208"/>
        <dbReference type="Rhea" id="RHEA-COMP:10311"/>
        <dbReference type="ChEBI" id="CHEBI:15377"/>
        <dbReference type="ChEBI" id="CHEBI:15378"/>
        <dbReference type="ChEBI" id="CHEBI:17790"/>
        <dbReference type="ChEBI" id="CHEBI:29973"/>
        <dbReference type="ChEBI" id="CHEBI:82795"/>
        <dbReference type="EC" id="3.1.1.61"/>
    </reaction>
</comment>
<dbReference type="PANTHER" id="PTHR42872">
    <property type="entry name" value="PROTEIN-GLUTAMATE METHYLESTERASE/PROTEIN-GLUTAMINE GLUTAMINASE"/>
    <property type="match status" value="1"/>
</dbReference>
<dbReference type="GO" id="GO:0000156">
    <property type="term" value="F:phosphorelay response regulator activity"/>
    <property type="evidence" value="ECO:0007669"/>
    <property type="project" value="InterPro"/>
</dbReference>
<feature type="active site" evidence="3 4">
    <location>
        <position position="304"/>
    </location>
</feature>
<feature type="active site" evidence="3 4">
    <location>
        <position position="181"/>
    </location>
</feature>
<organism evidence="8 9">
    <name type="scientific">Priestia koreensis</name>
    <dbReference type="NCBI Taxonomy" id="284581"/>
    <lineage>
        <taxon>Bacteria</taxon>
        <taxon>Bacillati</taxon>
        <taxon>Bacillota</taxon>
        <taxon>Bacilli</taxon>
        <taxon>Bacillales</taxon>
        <taxon>Bacillaceae</taxon>
        <taxon>Priestia</taxon>
    </lineage>
</organism>
<evidence type="ECO:0000313" key="8">
    <source>
        <dbReference type="EMBL" id="KOO46698.1"/>
    </source>
</evidence>